<proteinExistence type="predicted"/>
<accession>A0A7G6E5H9</accession>
<sequence length="52" mass="5808">MTPAEITLTTALWNIPSCTPDGDGRKNEIVPGHVHLRQVAERVKQIRVFVLV</sequence>
<evidence type="ECO:0000313" key="1">
    <source>
        <dbReference type="EMBL" id="QNB47333.1"/>
    </source>
</evidence>
<keyword evidence="2" id="KW-1185">Reference proteome</keyword>
<evidence type="ECO:0000313" key="2">
    <source>
        <dbReference type="Proteomes" id="UP000515847"/>
    </source>
</evidence>
<reference evidence="1 2" key="1">
    <citation type="journal article" date="2019" name="Front. Microbiol.">
        <title>Thermoanaerosceptrum fracticalcis gen. nov. sp. nov., a Novel Fumarate-Fermenting Microorganism From a Deep Fractured Carbonate Aquifer of the US Great Basin.</title>
        <authorList>
            <person name="Hamilton-Brehm S.D."/>
            <person name="Stewart L.E."/>
            <person name="Zavarin M."/>
            <person name="Caldwell M."/>
            <person name="Lawson P.A."/>
            <person name="Onstott T.C."/>
            <person name="Grzymski J."/>
            <person name="Neveux I."/>
            <person name="Lollar B.S."/>
            <person name="Russell C.E."/>
            <person name="Moser D.P."/>
        </authorList>
    </citation>
    <scope>NUCLEOTIDE SEQUENCE [LARGE SCALE GENOMIC DNA]</scope>
    <source>
        <strain evidence="1 2">DRI-13</strain>
    </source>
</reference>
<dbReference type="KEGG" id="tfr:BR63_14160"/>
<organism evidence="1 2">
    <name type="scientific">Thermanaerosceptrum fracticalcis</name>
    <dbReference type="NCBI Taxonomy" id="1712410"/>
    <lineage>
        <taxon>Bacteria</taxon>
        <taxon>Bacillati</taxon>
        <taxon>Bacillota</taxon>
        <taxon>Clostridia</taxon>
        <taxon>Eubacteriales</taxon>
        <taxon>Peptococcaceae</taxon>
        <taxon>Thermanaerosceptrum</taxon>
    </lineage>
</organism>
<dbReference type="Proteomes" id="UP000515847">
    <property type="component" value="Chromosome"/>
</dbReference>
<name>A0A7G6E5H9_THEFR</name>
<protein>
    <submittedName>
        <fullName evidence="1">Uncharacterized protein</fullName>
    </submittedName>
</protein>
<dbReference type="RefSeq" id="WP_153802048.1">
    <property type="nucleotide sequence ID" value="NZ_CP045798.1"/>
</dbReference>
<gene>
    <name evidence="1" type="ORF">BR63_14160</name>
</gene>
<dbReference type="EMBL" id="CP045798">
    <property type="protein sequence ID" value="QNB47333.1"/>
    <property type="molecule type" value="Genomic_DNA"/>
</dbReference>
<dbReference type="AlphaFoldDB" id="A0A7G6E5H9"/>